<comment type="caution">
    <text evidence="1">The sequence shown here is derived from an EMBL/GenBank/DDBJ whole genome shotgun (WGS) entry which is preliminary data.</text>
</comment>
<evidence type="ECO:0000313" key="2">
    <source>
        <dbReference type="Proteomes" id="UP000824469"/>
    </source>
</evidence>
<proteinExistence type="predicted"/>
<evidence type="ECO:0000313" key="1">
    <source>
        <dbReference type="EMBL" id="KAH9323697.1"/>
    </source>
</evidence>
<accession>A0AA38GI64</accession>
<feature type="non-terminal residue" evidence="1">
    <location>
        <position position="1"/>
    </location>
</feature>
<organism evidence="1 2">
    <name type="scientific">Taxus chinensis</name>
    <name type="common">Chinese yew</name>
    <name type="synonym">Taxus wallichiana var. chinensis</name>
    <dbReference type="NCBI Taxonomy" id="29808"/>
    <lineage>
        <taxon>Eukaryota</taxon>
        <taxon>Viridiplantae</taxon>
        <taxon>Streptophyta</taxon>
        <taxon>Embryophyta</taxon>
        <taxon>Tracheophyta</taxon>
        <taxon>Spermatophyta</taxon>
        <taxon>Pinopsida</taxon>
        <taxon>Pinidae</taxon>
        <taxon>Conifers II</taxon>
        <taxon>Cupressales</taxon>
        <taxon>Taxaceae</taxon>
        <taxon>Taxus</taxon>
    </lineage>
</organism>
<keyword evidence="2" id="KW-1185">Reference proteome</keyword>
<dbReference type="AlphaFoldDB" id="A0AA38GI64"/>
<sequence>RFSGILVRTTPCPVGFKWLRGKFSKFRSVFRLAYESMPNGLLQATDHSPSRQ</sequence>
<name>A0AA38GI64_TAXCH</name>
<reference evidence="1 2" key="1">
    <citation type="journal article" date="2021" name="Nat. Plants">
        <title>The Taxus genome provides insights into paclitaxel biosynthesis.</title>
        <authorList>
            <person name="Xiong X."/>
            <person name="Gou J."/>
            <person name="Liao Q."/>
            <person name="Li Y."/>
            <person name="Zhou Q."/>
            <person name="Bi G."/>
            <person name="Li C."/>
            <person name="Du R."/>
            <person name="Wang X."/>
            <person name="Sun T."/>
            <person name="Guo L."/>
            <person name="Liang H."/>
            <person name="Lu P."/>
            <person name="Wu Y."/>
            <person name="Zhang Z."/>
            <person name="Ro D.K."/>
            <person name="Shang Y."/>
            <person name="Huang S."/>
            <person name="Yan J."/>
        </authorList>
    </citation>
    <scope>NUCLEOTIDE SEQUENCE [LARGE SCALE GENOMIC DNA]</scope>
    <source>
        <strain evidence="1">Ta-2019</strain>
    </source>
</reference>
<gene>
    <name evidence="1" type="ORF">KI387_018336</name>
</gene>
<feature type="non-terminal residue" evidence="1">
    <location>
        <position position="52"/>
    </location>
</feature>
<dbReference type="EMBL" id="JAHRHJ020000003">
    <property type="protein sequence ID" value="KAH9323697.1"/>
    <property type="molecule type" value="Genomic_DNA"/>
</dbReference>
<protein>
    <submittedName>
        <fullName evidence="1">Uncharacterized protein</fullName>
    </submittedName>
</protein>
<dbReference type="Proteomes" id="UP000824469">
    <property type="component" value="Unassembled WGS sequence"/>
</dbReference>